<dbReference type="OrthoDB" id="2103397at2759"/>
<protein>
    <submittedName>
        <fullName evidence="1">Uncharacterized protein</fullName>
    </submittedName>
</protein>
<proteinExistence type="predicted"/>
<comment type="caution">
    <text evidence="1">The sequence shown here is derived from an EMBL/GenBank/DDBJ whole genome shotgun (WGS) entry which is preliminary data.</text>
</comment>
<evidence type="ECO:0000313" key="1">
    <source>
        <dbReference type="EMBL" id="CAG8377946.1"/>
    </source>
</evidence>
<organism evidence="1 2">
    <name type="scientific">Penicillium salamii</name>
    <dbReference type="NCBI Taxonomy" id="1612424"/>
    <lineage>
        <taxon>Eukaryota</taxon>
        <taxon>Fungi</taxon>
        <taxon>Dikarya</taxon>
        <taxon>Ascomycota</taxon>
        <taxon>Pezizomycotina</taxon>
        <taxon>Eurotiomycetes</taxon>
        <taxon>Eurotiomycetidae</taxon>
        <taxon>Eurotiales</taxon>
        <taxon>Aspergillaceae</taxon>
        <taxon>Penicillium</taxon>
    </lineage>
</organism>
<accession>A0A9W4J891</accession>
<dbReference type="EMBL" id="CAJVPA010000184">
    <property type="protein sequence ID" value="CAG8377946.1"/>
    <property type="molecule type" value="Genomic_DNA"/>
</dbReference>
<dbReference type="Proteomes" id="UP001152646">
    <property type="component" value="Unassembled WGS sequence"/>
</dbReference>
<gene>
    <name evidence="1" type="ORF">PSALAMII_LOCUS5707</name>
</gene>
<sequence>MVDTSTTTSLAATVPSLSYVQKMFSLTQILDVEFDTVAPAPLPQDLSISPRSIV</sequence>
<name>A0A9W4J891_9EURO</name>
<reference evidence="1" key="1">
    <citation type="submission" date="2021-07" db="EMBL/GenBank/DDBJ databases">
        <authorList>
            <person name="Branca A.L. A."/>
        </authorList>
    </citation>
    <scope>NUCLEOTIDE SEQUENCE</scope>
</reference>
<evidence type="ECO:0000313" key="2">
    <source>
        <dbReference type="Proteomes" id="UP001152646"/>
    </source>
</evidence>
<dbReference type="AlphaFoldDB" id="A0A9W4J891"/>